<feature type="region of interest" description="Disordered" evidence="2">
    <location>
        <begin position="49"/>
        <end position="82"/>
    </location>
</feature>
<name>A0A150GKL3_GONPE</name>
<dbReference type="GO" id="GO:0003723">
    <property type="term" value="F:RNA binding"/>
    <property type="evidence" value="ECO:0007669"/>
    <property type="project" value="TreeGrafter"/>
</dbReference>
<dbReference type="PROSITE" id="PS50142">
    <property type="entry name" value="RNASE_3_2"/>
    <property type="match status" value="1"/>
</dbReference>
<dbReference type="PANTHER" id="PTHR14950">
    <property type="entry name" value="DICER-RELATED"/>
    <property type="match status" value="1"/>
</dbReference>
<dbReference type="OrthoDB" id="552151at2759"/>
<dbReference type="GO" id="GO:0005634">
    <property type="term" value="C:nucleus"/>
    <property type="evidence" value="ECO:0007669"/>
    <property type="project" value="TreeGrafter"/>
</dbReference>
<dbReference type="Proteomes" id="UP000075714">
    <property type="component" value="Unassembled WGS sequence"/>
</dbReference>
<feature type="compositionally biased region" description="Low complexity" evidence="2">
    <location>
        <begin position="49"/>
        <end position="77"/>
    </location>
</feature>
<evidence type="ECO:0000313" key="4">
    <source>
        <dbReference type="EMBL" id="KXZ50327.1"/>
    </source>
</evidence>
<evidence type="ECO:0000256" key="1">
    <source>
        <dbReference type="ARBA" id="ARBA00022801"/>
    </source>
</evidence>
<comment type="caution">
    <text evidence="4">The sequence shown here is derived from an EMBL/GenBank/DDBJ whole genome shotgun (WGS) entry which is preliminary data.</text>
</comment>
<accession>A0A150GKL3</accession>
<dbReference type="EMBL" id="LSYV01000018">
    <property type="protein sequence ID" value="KXZ50327.1"/>
    <property type="molecule type" value="Genomic_DNA"/>
</dbReference>
<keyword evidence="5" id="KW-1185">Reference proteome</keyword>
<dbReference type="CDD" id="cd00593">
    <property type="entry name" value="RIBOc"/>
    <property type="match status" value="1"/>
</dbReference>
<proteinExistence type="predicted"/>
<evidence type="ECO:0000259" key="3">
    <source>
        <dbReference type="PROSITE" id="PS50142"/>
    </source>
</evidence>
<dbReference type="SMART" id="SM00535">
    <property type="entry name" value="RIBOc"/>
    <property type="match status" value="1"/>
</dbReference>
<feature type="region of interest" description="Disordered" evidence="2">
    <location>
        <begin position="250"/>
        <end position="286"/>
    </location>
</feature>
<dbReference type="SUPFAM" id="SSF69065">
    <property type="entry name" value="RNase III domain-like"/>
    <property type="match status" value="1"/>
</dbReference>
<dbReference type="GO" id="GO:0004525">
    <property type="term" value="F:ribonuclease III activity"/>
    <property type="evidence" value="ECO:0007669"/>
    <property type="project" value="InterPro"/>
</dbReference>
<dbReference type="GO" id="GO:0005737">
    <property type="term" value="C:cytoplasm"/>
    <property type="evidence" value="ECO:0007669"/>
    <property type="project" value="TreeGrafter"/>
</dbReference>
<organism evidence="4 5">
    <name type="scientific">Gonium pectorale</name>
    <name type="common">Green alga</name>
    <dbReference type="NCBI Taxonomy" id="33097"/>
    <lineage>
        <taxon>Eukaryota</taxon>
        <taxon>Viridiplantae</taxon>
        <taxon>Chlorophyta</taxon>
        <taxon>core chlorophytes</taxon>
        <taxon>Chlorophyceae</taxon>
        <taxon>CS clade</taxon>
        <taxon>Chlamydomonadales</taxon>
        <taxon>Volvocaceae</taxon>
        <taxon>Gonium</taxon>
    </lineage>
</organism>
<dbReference type="GO" id="GO:0030422">
    <property type="term" value="P:siRNA processing"/>
    <property type="evidence" value="ECO:0007669"/>
    <property type="project" value="TreeGrafter"/>
</dbReference>
<dbReference type="AlphaFoldDB" id="A0A150GKL3"/>
<protein>
    <recommendedName>
        <fullName evidence="3">RNase III domain-containing protein</fullName>
    </recommendedName>
</protein>
<reference evidence="5" key="1">
    <citation type="journal article" date="2016" name="Nat. Commun.">
        <title>The Gonium pectorale genome demonstrates co-option of cell cycle regulation during the evolution of multicellularity.</title>
        <authorList>
            <person name="Hanschen E.R."/>
            <person name="Marriage T.N."/>
            <person name="Ferris P.J."/>
            <person name="Hamaji T."/>
            <person name="Toyoda A."/>
            <person name="Fujiyama A."/>
            <person name="Neme R."/>
            <person name="Noguchi H."/>
            <person name="Minakuchi Y."/>
            <person name="Suzuki M."/>
            <person name="Kawai-Toyooka H."/>
            <person name="Smith D.R."/>
            <person name="Sparks H."/>
            <person name="Anderson J."/>
            <person name="Bakaric R."/>
            <person name="Luria V."/>
            <person name="Karger A."/>
            <person name="Kirschner M.W."/>
            <person name="Durand P.M."/>
            <person name="Michod R.E."/>
            <person name="Nozaki H."/>
            <person name="Olson B.J."/>
        </authorList>
    </citation>
    <scope>NUCLEOTIDE SEQUENCE [LARGE SCALE GENOMIC DNA]</scope>
    <source>
        <strain evidence="5">NIES-2863</strain>
    </source>
</reference>
<evidence type="ECO:0000256" key="2">
    <source>
        <dbReference type="SAM" id="MobiDB-lite"/>
    </source>
</evidence>
<keyword evidence="1" id="KW-0378">Hydrolase</keyword>
<dbReference type="Pfam" id="PF00636">
    <property type="entry name" value="Ribonuclease_3"/>
    <property type="match status" value="1"/>
</dbReference>
<dbReference type="InterPro" id="IPR000999">
    <property type="entry name" value="RNase_III_dom"/>
</dbReference>
<feature type="compositionally biased region" description="Pro residues" evidence="2">
    <location>
        <begin position="264"/>
        <end position="273"/>
    </location>
</feature>
<dbReference type="InterPro" id="IPR036389">
    <property type="entry name" value="RNase_III_sf"/>
</dbReference>
<sequence length="386" mass="39914">MDAVAAPSVATAAAGTLLTTAPVTAAATANASSNDNVKAPATIATTATAAPAPAAELDAETAAADQASSPQQEPQEGPGRGQRYRREGMALTRDAESAGSLALFPLDRTRWRLLAGLPCAMWRLEGLVAAEELLREKLVPAGFAPGGTGGTRTASLVLTAAATTTPAARDPAFNNDALEFLGDSLLKLLAHDYVFLRERHVATSHEGVLSFMRDAIVANELLARYARGGRLGLQHVLRVLPAEPPRAVRQARLQPDEDEEGNPLRPPPGPPPGQATGGAGKKPKKVPKWCQTIVTRVITGVKGKRLADGVEALVGAHAAPVLAQLRGSSHPRGQGQGQGRKAVDGESLFGGLDGGLTCGPALQVRVSATLTRVVVVAEELGRFGSP</sequence>
<evidence type="ECO:0000313" key="5">
    <source>
        <dbReference type="Proteomes" id="UP000075714"/>
    </source>
</evidence>
<dbReference type="PANTHER" id="PTHR14950:SF37">
    <property type="entry name" value="ENDORIBONUCLEASE DICER"/>
    <property type="match status" value="1"/>
</dbReference>
<gene>
    <name evidence="4" type="ORF">GPECTOR_17g966</name>
</gene>
<dbReference type="Gene3D" id="1.10.1520.10">
    <property type="entry name" value="Ribonuclease III domain"/>
    <property type="match status" value="1"/>
</dbReference>
<dbReference type="STRING" id="33097.A0A150GKL3"/>
<feature type="domain" description="RNase III" evidence="3">
    <location>
        <begin position="157"/>
        <end position="227"/>
    </location>
</feature>